<dbReference type="Proteomes" id="UP000652761">
    <property type="component" value="Unassembled WGS sequence"/>
</dbReference>
<name>A0A843TTJ0_COLES</name>
<evidence type="ECO:0000256" key="1">
    <source>
        <dbReference type="SAM" id="MobiDB-lite"/>
    </source>
</evidence>
<accession>A0A843TTJ0</accession>
<evidence type="ECO:0000313" key="2">
    <source>
        <dbReference type="EMBL" id="MQL74481.1"/>
    </source>
</evidence>
<sequence>MWRSSCWLRSCGTPTPSRSSSPSRLLRPAQTVHLKSTKDPEIPQFALLSVWGAVSNGSPIPSTQNPKAQLIKIAS</sequence>
<comment type="caution">
    <text evidence="2">The sequence shown here is derived from an EMBL/GenBank/DDBJ whole genome shotgun (WGS) entry which is preliminary data.</text>
</comment>
<reference evidence="2" key="1">
    <citation type="submission" date="2017-07" db="EMBL/GenBank/DDBJ databases">
        <title>Taro Niue Genome Assembly and Annotation.</title>
        <authorList>
            <person name="Atibalentja N."/>
            <person name="Keating K."/>
            <person name="Fields C.J."/>
        </authorList>
    </citation>
    <scope>NUCLEOTIDE SEQUENCE</scope>
    <source>
        <strain evidence="2">Niue_2</strain>
        <tissue evidence="2">Leaf</tissue>
    </source>
</reference>
<feature type="compositionally biased region" description="Low complexity" evidence="1">
    <location>
        <begin position="13"/>
        <end position="26"/>
    </location>
</feature>
<proteinExistence type="predicted"/>
<gene>
    <name evidence="2" type="ORF">Taro_006823</name>
</gene>
<organism evidence="2 3">
    <name type="scientific">Colocasia esculenta</name>
    <name type="common">Wild taro</name>
    <name type="synonym">Arum esculentum</name>
    <dbReference type="NCBI Taxonomy" id="4460"/>
    <lineage>
        <taxon>Eukaryota</taxon>
        <taxon>Viridiplantae</taxon>
        <taxon>Streptophyta</taxon>
        <taxon>Embryophyta</taxon>
        <taxon>Tracheophyta</taxon>
        <taxon>Spermatophyta</taxon>
        <taxon>Magnoliopsida</taxon>
        <taxon>Liliopsida</taxon>
        <taxon>Araceae</taxon>
        <taxon>Aroideae</taxon>
        <taxon>Colocasieae</taxon>
        <taxon>Colocasia</taxon>
    </lineage>
</organism>
<keyword evidence="3" id="KW-1185">Reference proteome</keyword>
<protein>
    <submittedName>
        <fullName evidence="2">Uncharacterized protein</fullName>
    </submittedName>
</protein>
<feature type="region of interest" description="Disordered" evidence="1">
    <location>
        <begin position="1"/>
        <end position="26"/>
    </location>
</feature>
<dbReference type="AlphaFoldDB" id="A0A843TTJ0"/>
<dbReference type="EMBL" id="NMUH01000209">
    <property type="protein sequence ID" value="MQL74481.1"/>
    <property type="molecule type" value="Genomic_DNA"/>
</dbReference>
<evidence type="ECO:0000313" key="3">
    <source>
        <dbReference type="Proteomes" id="UP000652761"/>
    </source>
</evidence>